<dbReference type="InterPro" id="IPR013083">
    <property type="entry name" value="Znf_RING/FYVE/PHD"/>
</dbReference>
<feature type="compositionally biased region" description="Basic residues" evidence="13">
    <location>
        <begin position="3931"/>
        <end position="3946"/>
    </location>
</feature>
<evidence type="ECO:0000256" key="7">
    <source>
        <dbReference type="ARBA" id="ARBA00022771"/>
    </source>
</evidence>
<reference evidence="18" key="1">
    <citation type="submission" date="2016-11" db="UniProtKB">
        <authorList>
            <consortium name="WormBaseParasite"/>
        </authorList>
    </citation>
    <scope>IDENTIFICATION</scope>
</reference>
<keyword evidence="9" id="KW-0067">ATP-binding</keyword>
<feature type="compositionally biased region" description="Low complexity" evidence="13">
    <location>
        <begin position="3734"/>
        <end position="3756"/>
    </location>
</feature>
<evidence type="ECO:0000259" key="16">
    <source>
        <dbReference type="PROSITE" id="PS50893"/>
    </source>
</evidence>
<dbReference type="InterPro" id="IPR027417">
    <property type="entry name" value="P-loop_NTPase"/>
</dbReference>
<feature type="compositionally biased region" description="Basic residues" evidence="13">
    <location>
        <begin position="4686"/>
        <end position="4704"/>
    </location>
</feature>
<feature type="transmembrane region" description="Helical" evidence="14">
    <location>
        <begin position="2536"/>
        <end position="2559"/>
    </location>
</feature>
<evidence type="ECO:0000256" key="4">
    <source>
        <dbReference type="ARBA" id="ARBA00022692"/>
    </source>
</evidence>
<dbReference type="GO" id="GO:0016887">
    <property type="term" value="F:ATP hydrolysis activity"/>
    <property type="evidence" value="ECO:0007669"/>
    <property type="project" value="InterPro"/>
</dbReference>
<feature type="transmembrane region" description="Helical" evidence="14">
    <location>
        <begin position="2944"/>
        <end position="2963"/>
    </location>
</feature>
<feature type="compositionally biased region" description="Low complexity" evidence="13">
    <location>
        <begin position="5398"/>
        <end position="5413"/>
    </location>
</feature>
<comment type="subcellular location">
    <subcellularLocation>
        <location evidence="1">Membrane</location>
        <topology evidence="1">Multi-pass membrane protein</topology>
    </subcellularLocation>
</comment>
<feature type="region of interest" description="Disordered" evidence="13">
    <location>
        <begin position="3910"/>
        <end position="4062"/>
    </location>
</feature>
<feature type="transmembrane region" description="Helical" evidence="14">
    <location>
        <begin position="1999"/>
        <end position="2027"/>
    </location>
</feature>
<dbReference type="Proteomes" id="UP000095280">
    <property type="component" value="Unplaced"/>
</dbReference>
<keyword evidence="3" id="KW-0813">Transport</keyword>
<evidence type="ECO:0000256" key="3">
    <source>
        <dbReference type="ARBA" id="ARBA00022448"/>
    </source>
</evidence>
<keyword evidence="10 14" id="KW-1133">Transmembrane helix</keyword>
<dbReference type="CDD" id="cd03263">
    <property type="entry name" value="ABC_subfamily_A"/>
    <property type="match status" value="2"/>
</dbReference>
<dbReference type="SUPFAM" id="SSF52540">
    <property type="entry name" value="P-loop containing nucleoside triphosphate hydrolases"/>
    <property type="match status" value="2"/>
</dbReference>
<feature type="region of interest" description="Disordered" evidence="13">
    <location>
        <begin position="4740"/>
        <end position="4784"/>
    </location>
</feature>
<feature type="region of interest" description="Disordered" evidence="13">
    <location>
        <begin position="4643"/>
        <end position="4716"/>
    </location>
</feature>
<feature type="region of interest" description="Disordered" evidence="13">
    <location>
        <begin position="5109"/>
        <end position="5130"/>
    </location>
</feature>
<feature type="compositionally biased region" description="Low complexity" evidence="13">
    <location>
        <begin position="4337"/>
        <end position="4357"/>
    </location>
</feature>
<evidence type="ECO:0000256" key="1">
    <source>
        <dbReference type="ARBA" id="ARBA00004141"/>
    </source>
</evidence>
<evidence type="ECO:0000256" key="2">
    <source>
        <dbReference type="ARBA" id="ARBA00008869"/>
    </source>
</evidence>
<feature type="region of interest" description="Disordered" evidence="13">
    <location>
        <begin position="5212"/>
        <end position="5232"/>
    </location>
</feature>
<dbReference type="PANTHER" id="PTHR19229:SF36">
    <property type="entry name" value="ATP-BINDING CASSETTE SUB-FAMILY A MEMBER 2"/>
    <property type="match status" value="1"/>
</dbReference>
<feature type="domain" description="ABC transporter" evidence="16">
    <location>
        <begin position="2196"/>
        <end position="2419"/>
    </location>
</feature>
<dbReference type="SMART" id="SM00382">
    <property type="entry name" value="AAA"/>
    <property type="match status" value="2"/>
</dbReference>
<feature type="compositionally biased region" description="Low complexity" evidence="13">
    <location>
        <begin position="4036"/>
        <end position="4046"/>
    </location>
</feature>
<evidence type="ECO:0000256" key="5">
    <source>
        <dbReference type="ARBA" id="ARBA00022737"/>
    </source>
</evidence>
<feature type="compositionally biased region" description="Pro residues" evidence="13">
    <location>
        <begin position="4662"/>
        <end position="4675"/>
    </location>
</feature>
<evidence type="ECO:0000256" key="8">
    <source>
        <dbReference type="ARBA" id="ARBA00022833"/>
    </source>
</evidence>
<keyword evidence="7 12" id="KW-0863">Zinc-finger</keyword>
<organism evidence="17 18">
    <name type="scientific">Macrostomum lignano</name>
    <dbReference type="NCBI Taxonomy" id="282301"/>
    <lineage>
        <taxon>Eukaryota</taxon>
        <taxon>Metazoa</taxon>
        <taxon>Spiralia</taxon>
        <taxon>Lophotrochozoa</taxon>
        <taxon>Platyhelminthes</taxon>
        <taxon>Rhabditophora</taxon>
        <taxon>Macrostomorpha</taxon>
        <taxon>Macrostomida</taxon>
        <taxon>Macrostomidae</taxon>
        <taxon>Macrostomum</taxon>
    </lineage>
</organism>
<comment type="similarity">
    <text evidence="2">Belongs to the ABC transporter superfamily. ABCA family.</text>
</comment>
<evidence type="ECO:0000256" key="12">
    <source>
        <dbReference type="PROSITE-ProRule" id="PRU00175"/>
    </source>
</evidence>
<dbReference type="GO" id="GO:0140359">
    <property type="term" value="F:ABC-type transporter activity"/>
    <property type="evidence" value="ECO:0007669"/>
    <property type="project" value="InterPro"/>
</dbReference>
<feature type="compositionally biased region" description="Basic residues" evidence="13">
    <location>
        <begin position="5109"/>
        <end position="5118"/>
    </location>
</feature>
<feature type="transmembrane region" description="Helical" evidence="14">
    <location>
        <begin position="1952"/>
        <end position="1978"/>
    </location>
</feature>
<keyword evidence="8" id="KW-0862">Zinc</keyword>
<dbReference type="InterPro" id="IPR026082">
    <property type="entry name" value="ABCA"/>
</dbReference>
<dbReference type="PANTHER" id="PTHR19229">
    <property type="entry name" value="ATP-BINDING CASSETTE TRANSPORTER SUBFAMILY A ABCA"/>
    <property type="match status" value="1"/>
</dbReference>
<keyword evidence="17" id="KW-1185">Reference proteome</keyword>
<dbReference type="WBParaSite" id="maker-uti_cns_0003777-snap-gene-0.5-mRNA-1">
    <property type="protein sequence ID" value="maker-uti_cns_0003777-snap-gene-0.5-mRNA-1"/>
    <property type="gene ID" value="maker-uti_cns_0003777-snap-gene-0.5"/>
</dbReference>
<dbReference type="InterPro" id="IPR013525">
    <property type="entry name" value="ABC2_TM"/>
</dbReference>
<keyword evidence="11 14" id="KW-0472">Membrane</keyword>
<keyword evidence="7 12" id="KW-0479">Metal-binding</keyword>
<feature type="domain" description="ABC transporter" evidence="16">
    <location>
        <begin position="3003"/>
        <end position="3223"/>
    </location>
</feature>
<dbReference type="Pfam" id="PF00005">
    <property type="entry name" value="ABC_tran"/>
    <property type="match status" value="2"/>
</dbReference>
<dbReference type="Gene3D" id="3.30.40.10">
    <property type="entry name" value="Zinc/RING finger domain, C3HC4 (zinc finger)"/>
    <property type="match status" value="1"/>
</dbReference>
<feature type="region of interest" description="Disordered" evidence="13">
    <location>
        <begin position="4388"/>
        <end position="4412"/>
    </location>
</feature>
<name>A0A1I8GZ96_9PLAT</name>
<feature type="region of interest" description="Disordered" evidence="13">
    <location>
        <begin position="5357"/>
        <end position="5413"/>
    </location>
</feature>
<evidence type="ECO:0000256" key="14">
    <source>
        <dbReference type="SAM" id="Phobius"/>
    </source>
</evidence>
<evidence type="ECO:0000256" key="11">
    <source>
        <dbReference type="ARBA" id="ARBA00023136"/>
    </source>
</evidence>
<evidence type="ECO:0000256" key="13">
    <source>
        <dbReference type="SAM" id="MobiDB-lite"/>
    </source>
</evidence>
<dbReference type="GO" id="GO:0005319">
    <property type="term" value="F:lipid transporter activity"/>
    <property type="evidence" value="ECO:0007669"/>
    <property type="project" value="TreeGrafter"/>
</dbReference>
<feature type="region of interest" description="Disordered" evidence="13">
    <location>
        <begin position="5150"/>
        <end position="5169"/>
    </location>
</feature>
<sequence length="5452" mass="586347">ALTATSSAGLLPQLNLAVYSELITYVTNGRPADQQMVLEYYTTLYTLLKTYLPAADFLRVQDVIASSMSFLKALLQYTGAAIQGPGSLELSNLVANISSAQTVLDQLLKPHNLTGLQVVTGKLAQLYILVMSNASILCSMDPNEYFVLPATLDAKALQDGLCRLSSNFQMEIMGNMDLMKLMQAVSSLAMPNKTVDFNLVWQFYGTLINQTALLARPRNVTYRGVLVSDLLQMTSPDLQKLFPDIITISGQLNLIFGVAETVATSLDSMISKDPVAATILKITHAALSTVQSILKSWAQAGELNLSVVFRNATLWTELFTNTTVGVGDISALVNVTLRVDKLAILFSKPMDIPSTICNSTNGFSTYFAIGAAVPALDKVFYYIFCDQAAQNRLRIEFLDQMGISAILEASATSGNGTSVSLKDAVAQVRQLVNQVGLVIQRPLVFNTNGTVIDSLIKLLGSDVIAQLGKLLQDQFAQPTAALNFLPPVLEAAYSLFKSSMPKETAQLDLGIAVAYEIIARTNAEVTNMLGKAITLETLLRPDNVLSPLLKSLDATDANTLTLLVRATLNNSEFNRWLAMGFTNALCKEDLNRLFVSTVPMNLSALQSSICTLANSSALMSALGSMFNDKNSLFEMLTTMTVRQSVSVTNMYTMILQLSGSLQGLGSVNSTALDAKILSMISSLQAGSAGLVANYKAYLTGSLSAMGQLTLRTGDLALLGAVAGKLEQSVGLLSAIHRMVTGQASPAAFVQILSAIVADQRLAATVVLARGAQPAVAEMCGKLNSVFPSAADAAAVNASFCQSPADAWWQAKISPTAADQIFVYLTGENATVTTLPWKTFEPTLTSVISLGELLTAAPATLSNVTIPTLLTALQQLSMQQTLGPTLAMIITQQVSSTDQAIMQRTLEISVMFMSVLLTAHRDNLTNALVQPGALNQLMLVSNSGYFRTELEVLLANPEYAMLSGGELNATLCDIDQFQTTLPYVRWSIAAQMMLSPNDTRVDTQQKSLQAYLCEGAQKDMLMLQQLEKFANLSKLIKLANSFKGMSIAKLMQELLSGNFSIAGVSQVFADPSGLLNVFTQLGQSLMMPMNSTSSGVIITSSLRQVCSSMQAYGTTLFVVNGTAVKLNEMLATLTNNTSLIEAALCDLAVVDLAGAASKLTQLIKLAATPGRPSTLDCVSFANLFTSSRIGTMMTDYSMFVQLANQASQLQTLIGPEAASYLASIFKSISEGVKRQVTIQSLLANSTSSLDQFAKLLDTTKELFNQIIGSTIIFNSSFIASMSDADLYNALCSPTKISQIISFPAVLSVDMGAVSRVICQQMAASPADRQRMLLLIRGATAPNFGGLDLSGWIRALTNLNNLLEQLNQLQGIRELLSNFDIRRMSEYESVILSLIRSFPGEQLQKIGYSLVKDLQGLSTDPAWASLMSDLTLFFKSLRLFDFAKPLFPIKLQVKDFVDDPSAVRQYLQRQGFPAEVSDLILSSYLSTEQLFNFSLKLSLPEALCNAGKLQSLIDFSNVTYNVSSLVEQLCVNRTLRDVENITETILKMGNFGRFFMKQFGQQAIDSLLNSSGVTLVDLKDAIQAVQDTGNALQNAFNVLQELVGVVASFNPGSSDMGSPNGLEGISQAVCGTSGKFNFTSVYGISLSPGSTDSGRRRKRRSTHSTTYTYELGQLASNEFCRNLYDLTQKSTAGRVGWTYVKPIIRGRVIVTPDTNTTRSLMSGAQEQFTKLFNLQELANSLAGLLPTATGTSAASVLANLLSNPLASSAFSGILGSSTNLTSMQNLLKVFTGNTTSNSSSTNQMLKLLQNFTSCIETSRLDYYATGSSQYDAGLQAALSENRLLAVIDFENLSSSRRRRDVAPGSSGLPAHVKYTIRMSYGTLYQTNTLMSYPEIYEKRSSFMFDLAYQRGFVQIQESIDRTIVRMQTGRDMPAQQTKQMPTPCLQKDSMLRSFGLAILPISTIFMWLAPLAIAIQQIMYDREHSLEIPLFLMGLRPSIHFLQWFLVQLLNMLILSVIITIACVYGGLLSGTDPSIIFVLFGLFSFSSLGFGYMVSAFFITSSVACVIALLIYLLMFVPFVFLSYLHIGGTALQAVNIFSPTAFSLASRSIVTLQLANSKVHWSDIMKETYGIQVYGSFLALALDGVVYFLVGWYFRNVLPGKHGVPQSPLFFLTARYWGCDSSRKKSDTSSAAGAVVELKNVNKKFGSKQAVQNLNLKLQENETTILLGPNGAGKSTTINMITGLISCDSGKITVNGLNVSTSFYKLRSSIGFCPQHNVYYDDLSVKQNLAYFGALKGCSKSELEDMLRWLRLYKVRNVAVQKLSGGQKRRLSIGLAFLGKPSLVILDEPTASVDPDARRTIWELIKAHRCTTLICTHDMQEAEILGDHVAVMKDGCIVDSQSYQNLFENCRYTINISSESPQALAEELSAQNLNTSEPAINERHKKVQLTCPKEGRVMASLTYGLDRLKTAKQFVTWFSITCSTISDYFNDIIFGKEVIQDSPQSIQYQKRAGKPSTGVKIGALFGKRFHHAKRSWISYIGMLILPCVFIVFTMGSTLLRPSFSQESAKLLLTPTIYGPGAVTFLYQDAGFPMKEAVRSSLARPPGIGTVCMPGENRGKTPFFTAPCKETSATWDLKNFTAAELAKYATYRNCSCDKSSHYECVDEYSKGTPPDVLVTPSGDVIHELRETTNLNDLLLRSTARFNLSGPRSVSIAPAANQRWGGLELQSNSSVIWFDNRGYHTLPSYLNAYSNTMLRMFVATSNYSNYSSDYGISTYNHPLPMQRSQLNTETFDLAIKDAGLAMCIVFALCFVPASISLTVSNERFSGEQVHLRLYGVGIPTYWLTSFVWDILMYLLPLGIVIGIMAAFQIDLYTANLNLPAIAMLLALFGTFLTYVFMALPSFSLGNGVFQVVENQWKASILKSYGASEYADPFTMAMVGPHAIAMGVGCVVFLLINILIDIRCRGRNRQARLSYLTDGGSDVGVQEEFDRVNSGACRQDPIQLTGLGMTFRTVRGFRIHALDNLTMSVAEGTCLGLIGPNGSGKSTTFNILTRQLNGYSGYCSIEGLSYCPQSNPLDKEMTVTETLVFYARLLGLSSKDQDVQLEQLISALRLPPNKVTKALSGGQRRKLSVAIAFLGAPRCILLDEPSAGLDAVSRAALKQLVRCVVSQGSCVLFTSHCMEEVEGVCDRVAILIGGRLRAIGSMDELKEQLGRSFTLTVRGSRDDKEQLTKYLQNAFPNAECKMSAAGVSEYAVPITTKLHEIFKAMEKCAQDSLCSEYTVKQTTLEQVFLELCSHQTDSWREEGSASGSGSQPSGSSDSPPSSSAGLTALMKRSSWKQSIDSRDGLDYNLDLDKSGTMRSASQGEGSERTNIYKVYLASFTLFPRLRGPCAVHNSRTCNGSRQRLVAMQPARVASRAAGQKAALDGPGVERDVGLRARASAHAERRAQHRRVRGVQLVLQSIRQGPGLRVVEQISLYDCPKQLSPGRVIQSLRSQHPRYTSAFMGDEVRQPDSLLQLIADVISEQTAEDCRRQLQDASRHLRMPLTGLAVVSVAAARHPEFAAFAARFESLSGCADAVRTAERGFFRDAASPERLVCFHCTAECSGSPTAAATAEHRDGCALSRLDRLLGQPSNGCLATEAARAEATLRQLRQLLARPAVPLAESFGFQRNLLAWALARNLLGPDGGAPADRTGHLLRLANLCEAVFRQSAHLLRRPPLESLLLAAATDASDGPSAAPAAEEAPLRSPQRAASPPPPDATPARGFQVDGDDRCLTCRGRQRSRVLLPCAHLAVCDACLDGAGSRCPACGAAALASESADWPELRSALELRDDVAEGISPRCPAHDRNKRNAEALSLVLVPLVLKPLVLVPLVPLVLVPLVLVPLVLKPLPLVPNMKALTEASAAAPQAGQRLPAPSRQASHTARCAHGSRTRLRCRRRHVKQRSSPSTWKPLAGVAAGSGEAASCGERSGASSAAGAAEGPSDASAAAASSSDSSGGRRSRWADCRKAASHRSASRSRWPVLSAGAPPSGPSRFRASAQASRFRWKPKDSASGTAGRASSCLSCRSAASALAASATVARLAEKAVEPRQRAAVAVLDGGGGRRTPRALGGAVEADEPPRAVGVAKEAALGRPDGVRAARERLGPRGEGGELRTLSCRDRDYEEAFCASPVTAASNRCLFGESSAKPCAVAISGEMTAFSSCWSSARFESALPCCAALVAVDGRMLGTKDRKKLLLCSQYSVKLLQSVSSMKAFTLGVLLTSMSQVNLLLKSRPRVSVTRDVEPFILAPSLVQTTPSCSTEFLWPRASQTRFSSRGPRLPTHTVAKCRLATRASSSESTNSSQSAGPSAGSSGGLLRLSRWQTRLNRNSEQAELRRCRCTTPTPDSGCQRARMTHSSGEAAGAGRAQAARDRLRQGRQICCFQERFITGVCLGAAPSPRQQQLAWKASESGTCDLRTGWRPGSERLYPDVPSFALPSAQQELGHLDEFESDLSTGLALYQVVPLNQSDTEHEELFIKGLLDLLYGSLIIEQAEVDADPDQDVANDKENCVGNQNEDPQAALTTLADGHARSNTGYGSRFPKAAQLFPGLSIPSIHLIDIVLAVVQAQQGAAILPITVSAVVSALSEPTMGVLVAIGGGAGRTEPARGPPQSSHRSAPLLLPPPPPPPPPPQPLLREPLGRPLPRPRPRPRRQTPRPRRQPPRPKLPALFGVDVEPSPSPVSIFSVAVVEVDEVIDRLRGGPDTGCKRGRPRGRLPPTPGPAAPAEATGSGCSGAPPRNPAQFLAPHRQASWRSPLPSSPNHWKRYFVWIDEIADVLVDEVAFGDGGAGAQTPAAAVRGAKHLLGRVGSGDEAAVLAAFAGEADGRMALVAERPVQAVGVRAAGIGTLTLINLNGGGRLGCCCLIKRRPAALELLSSSSSDVVVDDDELSKPLSAAAGRRRYWRGSRAASAARIRAERSESRAALASCTACFGEVEVQHLTPCDPEDAFSWNSGQVAKIAAFVAKQTNGEAEFFNDSRRRGGGGGGSLRIRVEQLGRPPAVRQGRELRPDDVAVARPDGRQLDSGDSGATAVAAAVTALKKRHWTTFAGNCRSWAWRCRSQRQQRSFRRFPRRLTGSRRGSGPASKDLRLWNAPDRRCSLCRSREDGCRRAGSAGRRGRRPDSERSEAFEGGCRCRSRWPGDRGTRPYLVRRSQPAGEALVLRAHQAAAPVSGGSSASPPEPRSRAGVAADASDAGGVVHPAAAADSAPGDGSFTVVTIADGSVWDSGGVAEEAPGSLGRPFVQLPQAPPSHTLARHRECPIRPHRFGQAATAVASPPPSSDAASSFAVGAAGVGGGIAGLPFADVADVWVPAGRRRGAPATGDEIPTAAQTGPLRRPPPPPAPANTASNTESNRASESSPSPSPAGATAAAEAELLAAAAAAAAACLQAAFHSGRIRPECRNALETAGL</sequence>
<keyword evidence="6" id="KW-0547">Nucleotide-binding</keyword>
<evidence type="ECO:0000259" key="15">
    <source>
        <dbReference type="PROSITE" id="PS50089"/>
    </source>
</evidence>
<accession>A0A1I8GZ96</accession>
<dbReference type="PROSITE" id="PS50089">
    <property type="entry name" value="ZF_RING_2"/>
    <property type="match status" value="1"/>
</dbReference>
<dbReference type="PROSITE" id="PS00211">
    <property type="entry name" value="ABC_TRANSPORTER_1"/>
    <property type="match status" value="2"/>
</dbReference>
<dbReference type="InterPro" id="IPR017871">
    <property type="entry name" value="ABC_transporter-like_CS"/>
</dbReference>
<feature type="transmembrane region" description="Helical" evidence="14">
    <location>
        <begin position="2880"/>
        <end position="2901"/>
    </location>
</feature>
<dbReference type="GO" id="GO:0005524">
    <property type="term" value="F:ATP binding"/>
    <property type="evidence" value="ECO:0007669"/>
    <property type="project" value="UniProtKB-KW"/>
</dbReference>
<feature type="domain" description="RING-type" evidence="15">
    <location>
        <begin position="3777"/>
        <end position="3812"/>
    </location>
</feature>
<feature type="region of interest" description="Disordered" evidence="13">
    <location>
        <begin position="3734"/>
        <end position="3770"/>
    </location>
</feature>
<feature type="compositionally biased region" description="Low complexity" evidence="13">
    <location>
        <begin position="3957"/>
        <end position="4001"/>
    </location>
</feature>
<evidence type="ECO:0000256" key="9">
    <source>
        <dbReference type="ARBA" id="ARBA00022840"/>
    </source>
</evidence>
<dbReference type="PROSITE" id="PS50893">
    <property type="entry name" value="ABC_TRANSPORTER_2"/>
    <property type="match status" value="2"/>
</dbReference>
<dbReference type="Gene3D" id="3.40.50.300">
    <property type="entry name" value="P-loop containing nucleotide triphosphate hydrolases"/>
    <property type="match status" value="2"/>
</dbReference>
<evidence type="ECO:0000256" key="6">
    <source>
        <dbReference type="ARBA" id="ARBA00022741"/>
    </source>
</evidence>
<dbReference type="InterPro" id="IPR001841">
    <property type="entry name" value="Znf_RING"/>
</dbReference>
<feature type="transmembrane region" description="Helical" evidence="14">
    <location>
        <begin position="2065"/>
        <end position="2084"/>
    </location>
</feature>
<dbReference type="Pfam" id="PF13920">
    <property type="entry name" value="zf-C3HC4_3"/>
    <property type="match status" value="1"/>
</dbReference>
<feature type="region of interest" description="Disordered" evidence="13">
    <location>
        <begin position="3305"/>
        <end position="3330"/>
    </location>
</feature>
<dbReference type="Pfam" id="PF12698">
    <property type="entry name" value="ABC2_membrane_3"/>
    <property type="match status" value="2"/>
</dbReference>
<evidence type="ECO:0000256" key="10">
    <source>
        <dbReference type="ARBA" id="ARBA00022989"/>
    </source>
</evidence>
<feature type="transmembrane region" description="Helical" evidence="14">
    <location>
        <begin position="2033"/>
        <end position="2058"/>
    </location>
</feature>
<keyword evidence="5" id="KW-0677">Repeat</keyword>
<feature type="region of interest" description="Disordered" evidence="13">
    <location>
        <begin position="4333"/>
        <end position="4357"/>
    </location>
</feature>
<dbReference type="InterPro" id="IPR003593">
    <property type="entry name" value="AAA+_ATPase"/>
</dbReference>
<protein>
    <submittedName>
        <fullName evidence="18">ABCA2</fullName>
    </submittedName>
</protein>
<evidence type="ECO:0000313" key="17">
    <source>
        <dbReference type="Proteomes" id="UP000095280"/>
    </source>
</evidence>
<proteinExistence type="inferred from homology"/>
<dbReference type="SUPFAM" id="SSF57850">
    <property type="entry name" value="RING/U-box"/>
    <property type="match status" value="1"/>
</dbReference>
<dbReference type="InterPro" id="IPR003439">
    <property type="entry name" value="ABC_transporter-like_ATP-bd"/>
</dbReference>
<dbReference type="GO" id="GO:0008270">
    <property type="term" value="F:zinc ion binding"/>
    <property type="evidence" value="ECO:0007669"/>
    <property type="project" value="UniProtKB-KW"/>
</dbReference>
<feature type="transmembrane region" description="Helical" evidence="14">
    <location>
        <begin position="2842"/>
        <end position="2868"/>
    </location>
</feature>
<keyword evidence="4 14" id="KW-0812">Transmembrane</keyword>
<evidence type="ECO:0000313" key="18">
    <source>
        <dbReference type="WBParaSite" id="maker-uti_cns_0003777-snap-gene-0.5-mRNA-1"/>
    </source>
</evidence>
<feature type="transmembrane region" description="Helical" evidence="14">
    <location>
        <begin position="2800"/>
        <end position="2822"/>
    </location>
</feature>
<feature type="transmembrane region" description="Helical" evidence="14">
    <location>
        <begin position="2131"/>
        <end position="2154"/>
    </location>
</feature>
<feature type="compositionally biased region" description="Low complexity" evidence="13">
    <location>
        <begin position="3309"/>
        <end position="3330"/>
    </location>
</feature>
<dbReference type="GO" id="GO:0016020">
    <property type="term" value="C:membrane"/>
    <property type="evidence" value="ECO:0007669"/>
    <property type="project" value="UniProtKB-SubCell"/>
</dbReference>